<dbReference type="InterPro" id="IPR038770">
    <property type="entry name" value="Na+/solute_symporter_sf"/>
</dbReference>
<dbReference type="GO" id="GO:0005886">
    <property type="term" value="C:plasma membrane"/>
    <property type="evidence" value="ECO:0007669"/>
    <property type="project" value="TreeGrafter"/>
</dbReference>
<dbReference type="InterPro" id="IPR006153">
    <property type="entry name" value="Cation/H_exchanger_TM"/>
</dbReference>
<dbReference type="PANTHER" id="PTHR46157:SF4">
    <property type="entry name" value="K(+) EFFLUX ANTIPORTER 3, CHLOROPLASTIC"/>
    <property type="match status" value="1"/>
</dbReference>
<evidence type="ECO:0000313" key="7">
    <source>
        <dbReference type="EMBL" id="CCG08994.1"/>
    </source>
</evidence>
<evidence type="ECO:0000256" key="1">
    <source>
        <dbReference type="ARBA" id="ARBA00004141"/>
    </source>
</evidence>
<name>H6SLX9_PARPM</name>
<reference evidence="7 8" key="1">
    <citation type="submission" date="2012-02" db="EMBL/GenBank/DDBJ databases">
        <title>Shotgun genome sequence of Phaeospirillum photometricum DSM 122.</title>
        <authorList>
            <person name="Duquesne K."/>
            <person name="Sturgis J."/>
        </authorList>
    </citation>
    <scope>NUCLEOTIDE SEQUENCE [LARGE SCALE GENOMIC DNA]</scope>
    <source>
        <strain evidence="8">DSM122</strain>
    </source>
</reference>
<sequence>MLADAVIYLAAAVVSVPIARILGLGSVLGYLIAGVLIGPGVLGLVGEEEGVRHVAELGVVMMLFLVGLELRPARLWSLRGAVFGVGSAQVGVSAVVLGLALFAGGLAWPAALFGGLALAMSSTAIVLQALAEKGLLRSRAGEVCFSVLLFQDLAVIPIMALLPLLAPRPRPIPRLWPAGRAGSRRWRLWGRWGSLWAAAGC</sequence>
<dbReference type="Pfam" id="PF00999">
    <property type="entry name" value="Na_H_Exchanger"/>
    <property type="match status" value="1"/>
</dbReference>
<dbReference type="PANTHER" id="PTHR46157">
    <property type="entry name" value="K(+) EFFLUX ANTIPORTER 3, CHLOROPLASTIC"/>
    <property type="match status" value="1"/>
</dbReference>
<dbReference type="EMBL" id="HE663493">
    <property type="protein sequence ID" value="CCG08994.1"/>
    <property type="molecule type" value="Genomic_DNA"/>
</dbReference>
<dbReference type="PATRIC" id="fig|1150469.3.peg.2675"/>
<evidence type="ECO:0000259" key="6">
    <source>
        <dbReference type="Pfam" id="PF00999"/>
    </source>
</evidence>
<dbReference type="STRING" id="1150469.RSPPHO_02368"/>
<feature type="transmembrane region" description="Helical" evidence="5">
    <location>
        <begin position="51"/>
        <end position="70"/>
    </location>
</feature>
<dbReference type="KEGG" id="rpm:RSPPHO_02368"/>
<proteinExistence type="predicted"/>
<feature type="transmembrane region" description="Helical" evidence="5">
    <location>
        <begin position="27"/>
        <end position="45"/>
    </location>
</feature>
<feature type="transmembrane region" description="Helical" evidence="5">
    <location>
        <begin position="82"/>
        <end position="104"/>
    </location>
</feature>
<accession>H6SLX9</accession>
<evidence type="ECO:0000313" key="8">
    <source>
        <dbReference type="Proteomes" id="UP000033220"/>
    </source>
</evidence>
<keyword evidence="8" id="KW-1185">Reference proteome</keyword>
<evidence type="ECO:0000256" key="3">
    <source>
        <dbReference type="ARBA" id="ARBA00022989"/>
    </source>
</evidence>
<feature type="transmembrane region" description="Helical" evidence="5">
    <location>
        <begin position="110"/>
        <end position="131"/>
    </location>
</feature>
<dbReference type="HOGENOM" id="CLU_115253_0_0_5"/>
<dbReference type="GO" id="GO:0015297">
    <property type="term" value="F:antiporter activity"/>
    <property type="evidence" value="ECO:0007669"/>
    <property type="project" value="InterPro"/>
</dbReference>
<dbReference type="RefSeq" id="WP_014415627.1">
    <property type="nucleotide sequence ID" value="NC_017059.1"/>
</dbReference>
<keyword evidence="3 5" id="KW-1133">Transmembrane helix</keyword>
<dbReference type="Proteomes" id="UP000033220">
    <property type="component" value="Chromosome DSM 122"/>
</dbReference>
<keyword evidence="4 5" id="KW-0472">Membrane</keyword>
<protein>
    <submittedName>
        <fullName evidence="7">Glutathione-regulated potassium-efflux system protein</fullName>
    </submittedName>
</protein>
<feature type="transmembrane region" description="Helical" evidence="5">
    <location>
        <begin position="143"/>
        <end position="166"/>
    </location>
</feature>
<comment type="subcellular location">
    <subcellularLocation>
        <location evidence="1">Membrane</location>
        <topology evidence="1">Multi-pass membrane protein</topology>
    </subcellularLocation>
</comment>
<organism evidence="7 8">
    <name type="scientific">Pararhodospirillum photometricum DSM 122</name>
    <dbReference type="NCBI Taxonomy" id="1150469"/>
    <lineage>
        <taxon>Bacteria</taxon>
        <taxon>Pseudomonadati</taxon>
        <taxon>Pseudomonadota</taxon>
        <taxon>Alphaproteobacteria</taxon>
        <taxon>Rhodospirillales</taxon>
        <taxon>Rhodospirillaceae</taxon>
        <taxon>Pararhodospirillum</taxon>
    </lineage>
</organism>
<dbReference type="Gene3D" id="1.20.1530.20">
    <property type="match status" value="1"/>
</dbReference>
<gene>
    <name evidence="7" type="primary">kefC</name>
    <name evidence="7" type="ORF">RSPPHO_02368</name>
</gene>
<dbReference type="eggNOG" id="COG0475">
    <property type="taxonomic scope" value="Bacteria"/>
</dbReference>
<evidence type="ECO:0000256" key="5">
    <source>
        <dbReference type="SAM" id="Phobius"/>
    </source>
</evidence>
<dbReference type="GO" id="GO:1902600">
    <property type="term" value="P:proton transmembrane transport"/>
    <property type="evidence" value="ECO:0007669"/>
    <property type="project" value="InterPro"/>
</dbReference>
<evidence type="ECO:0000256" key="4">
    <source>
        <dbReference type="ARBA" id="ARBA00023136"/>
    </source>
</evidence>
<dbReference type="AlphaFoldDB" id="H6SLX9"/>
<keyword evidence="2 5" id="KW-0812">Transmembrane</keyword>
<evidence type="ECO:0000256" key="2">
    <source>
        <dbReference type="ARBA" id="ARBA00022692"/>
    </source>
</evidence>
<feature type="domain" description="Cation/H+ exchanger transmembrane" evidence="6">
    <location>
        <begin position="11"/>
        <end position="166"/>
    </location>
</feature>